<sequence>MAIWLITDGGLIFYLVERAFHLSEIQNLSFLAFIGAFLVLSFFCYMWTVVDAFYLHLIKKTFNKDPDSEALTPVVQNKEPCNDNLYTELTPNKSSLQFLFSVGKP</sequence>
<evidence type="ECO:0000256" key="1">
    <source>
        <dbReference type="SAM" id="Phobius"/>
    </source>
</evidence>
<dbReference type="AlphaFoldDB" id="A0A9Q0S817"/>
<proteinExistence type="predicted"/>
<dbReference type="Proteomes" id="UP001151699">
    <property type="component" value="Chromosome A"/>
</dbReference>
<reference evidence="2" key="1">
    <citation type="submission" date="2022-07" db="EMBL/GenBank/DDBJ databases">
        <authorList>
            <person name="Trinca V."/>
            <person name="Uliana J.V.C."/>
            <person name="Torres T.T."/>
            <person name="Ward R.J."/>
            <person name="Monesi N."/>
        </authorList>
    </citation>
    <scope>NUCLEOTIDE SEQUENCE</scope>
    <source>
        <strain evidence="2">HSMRA1968</strain>
        <tissue evidence="2">Whole embryos</tissue>
    </source>
</reference>
<dbReference type="EMBL" id="WJQU01000001">
    <property type="protein sequence ID" value="KAJ6647498.1"/>
    <property type="molecule type" value="Genomic_DNA"/>
</dbReference>
<name>A0A9Q0S817_9DIPT</name>
<keyword evidence="1" id="KW-1133">Transmembrane helix</keyword>
<evidence type="ECO:0000313" key="2">
    <source>
        <dbReference type="EMBL" id="KAJ6647498.1"/>
    </source>
</evidence>
<keyword evidence="1" id="KW-0472">Membrane</keyword>
<gene>
    <name evidence="2" type="ORF">Bhyg_02721</name>
</gene>
<keyword evidence="1" id="KW-0812">Transmembrane</keyword>
<accession>A0A9Q0S817</accession>
<feature type="transmembrane region" description="Helical" evidence="1">
    <location>
        <begin position="30"/>
        <end position="54"/>
    </location>
</feature>
<protein>
    <submittedName>
        <fullName evidence="2">Uncharacterized protein</fullName>
    </submittedName>
</protein>
<comment type="caution">
    <text evidence="2">The sequence shown here is derived from an EMBL/GenBank/DDBJ whole genome shotgun (WGS) entry which is preliminary data.</text>
</comment>
<organism evidence="2 3">
    <name type="scientific">Pseudolycoriella hygida</name>
    <dbReference type="NCBI Taxonomy" id="35572"/>
    <lineage>
        <taxon>Eukaryota</taxon>
        <taxon>Metazoa</taxon>
        <taxon>Ecdysozoa</taxon>
        <taxon>Arthropoda</taxon>
        <taxon>Hexapoda</taxon>
        <taxon>Insecta</taxon>
        <taxon>Pterygota</taxon>
        <taxon>Neoptera</taxon>
        <taxon>Endopterygota</taxon>
        <taxon>Diptera</taxon>
        <taxon>Nematocera</taxon>
        <taxon>Sciaroidea</taxon>
        <taxon>Sciaridae</taxon>
        <taxon>Pseudolycoriella</taxon>
    </lineage>
</organism>
<evidence type="ECO:0000313" key="3">
    <source>
        <dbReference type="Proteomes" id="UP001151699"/>
    </source>
</evidence>
<keyword evidence="3" id="KW-1185">Reference proteome</keyword>